<keyword evidence="9" id="KW-0067">ATP-binding</keyword>
<sequence length="268" mass="30168">MASALATRTRPRPPVQFKRDEDVPSVCVSRVKKDVADIARDPPPGIYVAPNENDVTRIDALVVGPSGTPYEGGFLWFHVVCPPEYPMQPPRVTLMTTDAGRVQLHPNIYSSGHVTLSILGTHDGPQWSSAQSLCSVLLSIQSLLSEDPYYNQTYVVKGANRQDANNYKEYVRHEIFRVAVCDAVESCLQQRCPYPAELRTTVLKQFLEFYDRYEESVRSCLHLDGTRIRDPISYVKGTYQHKALLARLEGLKAKVRKRSEPAVPYACK</sequence>
<dbReference type="GO" id="GO:0006915">
    <property type="term" value="P:apoptotic process"/>
    <property type="evidence" value="ECO:0007669"/>
    <property type="project" value="UniProtKB-KW"/>
</dbReference>
<protein>
    <recommendedName>
        <fullName evidence="11">Ubiquitin-conjugating enzyme E2 Z</fullName>
        <ecNumber evidence="3">2.3.2.23</ecNumber>
    </recommendedName>
    <alternativeName>
        <fullName evidence="12">E2 ubiquitin-conjugating enzyme Z</fullName>
    </alternativeName>
    <alternativeName>
        <fullName evidence="14">Ubiquitin carrier protein Z</fullName>
    </alternativeName>
    <alternativeName>
        <fullName evidence="13">Ubiquitin-protein ligase Z</fullName>
    </alternativeName>
</protein>
<evidence type="ECO:0000256" key="9">
    <source>
        <dbReference type="ARBA" id="ARBA00022840"/>
    </source>
</evidence>
<dbReference type="SUPFAM" id="SSF54495">
    <property type="entry name" value="UBC-like"/>
    <property type="match status" value="1"/>
</dbReference>
<accession>A0A9J6DH57</accession>
<evidence type="ECO:0000256" key="13">
    <source>
        <dbReference type="ARBA" id="ARBA00042316"/>
    </source>
</evidence>
<evidence type="ECO:0000256" key="8">
    <source>
        <dbReference type="ARBA" id="ARBA00022786"/>
    </source>
</evidence>
<evidence type="ECO:0000313" key="17">
    <source>
        <dbReference type="Proteomes" id="UP000821866"/>
    </source>
</evidence>
<proteinExistence type="predicted"/>
<dbReference type="GO" id="GO:0061631">
    <property type="term" value="F:ubiquitin conjugating enzyme activity"/>
    <property type="evidence" value="ECO:0007669"/>
    <property type="project" value="UniProtKB-EC"/>
</dbReference>
<keyword evidence="6" id="KW-0053">Apoptosis</keyword>
<dbReference type="PROSITE" id="PS50127">
    <property type="entry name" value="UBC_2"/>
    <property type="match status" value="1"/>
</dbReference>
<dbReference type="GO" id="GO:0005634">
    <property type="term" value="C:nucleus"/>
    <property type="evidence" value="ECO:0007669"/>
    <property type="project" value="UniProtKB-SubCell"/>
</dbReference>
<dbReference type="GO" id="GO:0004869">
    <property type="term" value="F:cysteine-type endopeptidase inhibitor activity"/>
    <property type="evidence" value="ECO:0007669"/>
    <property type="project" value="TreeGrafter"/>
</dbReference>
<reference evidence="16" key="2">
    <citation type="submission" date="2021-09" db="EMBL/GenBank/DDBJ databases">
        <authorList>
            <person name="Jia N."/>
            <person name="Wang J."/>
            <person name="Shi W."/>
            <person name="Du L."/>
            <person name="Sun Y."/>
            <person name="Zhan W."/>
            <person name="Jiang J."/>
            <person name="Wang Q."/>
            <person name="Zhang B."/>
            <person name="Ji P."/>
            <person name="Sakyi L.B."/>
            <person name="Cui X."/>
            <person name="Yuan T."/>
            <person name="Jiang B."/>
            <person name="Yang W."/>
            <person name="Lam T.T.-Y."/>
            <person name="Chang Q."/>
            <person name="Ding S."/>
            <person name="Wang X."/>
            <person name="Zhu J."/>
            <person name="Ruan X."/>
            <person name="Zhao L."/>
            <person name="Wei J."/>
            <person name="Que T."/>
            <person name="Du C."/>
            <person name="Cheng J."/>
            <person name="Dai P."/>
            <person name="Han X."/>
            <person name="Huang E."/>
            <person name="Gao Y."/>
            <person name="Liu J."/>
            <person name="Shao H."/>
            <person name="Ye R."/>
            <person name="Li L."/>
            <person name="Wei W."/>
            <person name="Wang X."/>
            <person name="Wang C."/>
            <person name="Huo Q."/>
            <person name="Li W."/>
            <person name="Guo W."/>
            <person name="Chen H."/>
            <person name="Chen S."/>
            <person name="Zhou L."/>
            <person name="Zhou L."/>
            <person name="Ni X."/>
            <person name="Tian J."/>
            <person name="Zhou Y."/>
            <person name="Sheng Y."/>
            <person name="Liu T."/>
            <person name="Pan Y."/>
            <person name="Xia L."/>
            <person name="Li J."/>
            <person name="Zhao F."/>
            <person name="Cao W."/>
        </authorList>
    </citation>
    <scope>NUCLEOTIDE SEQUENCE</scope>
    <source>
        <strain evidence="16">Rmic-2018</strain>
        <tissue evidence="16">Larvae</tissue>
    </source>
</reference>
<dbReference type="InterPro" id="IPR016135">
    <property type="entry name" value="UBQ-conjugating_enzyme/RWD"/>
</dbReference>
<keyword evidence="17" id="KW-1185">Reference proteome</keyword>
<evidence type="ECO:0000256" key="2">
    <source>
        <dbReference type="ARBA" id="ARBA00004496"/>
    </source>
</evidence>
<dbReference type="PANTHER" id="PTHR46116:SF26">
    <property type="entry name" value="UBIQUITIN-CONJUGATING ENZYME E2 Z"/>
    <property type="match status" value="1"/>
</dbReference>
<evidence type="ECO:0000256" key="1">
    <source>
        <dbReference type="ARBA" id="ARBA00004123"/>
    </source>
</evidence>
<evidence type="ECO:0000256" key="6">
    <source>
        <dbReference type="ARBA" id="ARBA00022703"/>
    </source>
</evidence>
<dbReference type="Pfam" id="PF00179">
    <property type="entry name" value="UQ_con"/>
    <property type="match status" value="1"/>
</dbReference>
<reference evidence="16" key="1">
    <citation type="journal article" date="2020" name="Cell">
        <title>Large-Scale Comparative Analyses of Tick Genomes Elucidate Their Genetic Diversity and Vector Capacities.</title>
        <authorList>
            <consortium name="Tick Genome and Microbiome Consortium (TIGMIC)"/>
            <person name="Jia N."/>
            <person name="Wang J."/>
            <person name="Shi W."/>
            <person name="Du L."/>
            <person name="Sun Y."/>
            <person name="Zhan W."/>
            <person name="Jiang J.F."/>
            <person name="Wang Q."/>
            <person name="Zhang B."/>
            <person name="Ji P."/>
            <person name="Bell-Sakyi L."/>
            <person name="Cui X.M."/>
            <person name="Yuan T.T."/>
            <person name="Jiang B.G."/>
            <person name="Yang W.F."/>
            <person name="Lam T.T."/>
            <person name="Chang Q.C."/>
            <person name="Ding S.J."/>
            <person name="Wang X.J."/>
            <person name="Zhu J.G."/>
            <person name="Ruan X.D."/>
            <person name="Zhao L."/>
            <person name="Wei J.T."/>
            <person name="Ye R.Z."/>
            <person name="Que T.C."/>
            <person name="Du C.H."/>
            <person name="Zhou Y.H."/>
            <person name="Cheng J.X."/>
            <person name="Dai P.F."/>
            <person name="Guo W.B."/>
            <person name="Han X.H."/>
            <person name="Huang E.J."/>
            <person name="Li L.F."/>
            <person name="Wei W."/>
            <person name="Gao Y.C."/>
            <person name="Liu J.Z."/>
            <person name="Shao H.Z."/>
            <person name="Wang X."/>
            <person name="Wang C.C."/>
            <person name="Yang T.C."/>
            <person name="Huo Q.B."/>
            <person name="Li W."/>
            <person name="Chen H.Y."/>
            <person name="Chen S.E."/>
            <person name="Zhou L.G."/>
            <person name="Ni X.B."/>
            <person name="Tian J.H."/>
            <person name="Sheng Y."/>
            <person name="Liu T."/>
            <person name="Pan Y.S."/>
            <person name="Xia L.Y."/>
            <person name="Li J."/>
            <person name="Zhao F."/>
            <person name="Cao W.C."/>
        </authorList>
    </citation>
    <scope>NUCLEOTIDE SEQUENCE</scope>
    <source>
        <strain evidence="16">Rmic-2018</strain>
    </source>
</reference>
<evidence type="ECO:0000256" key="10">
    <source>
        <dbReference type="ARBA" id="ARBA00023242"/>
    </source>
</evidence>
<dbReference type="Gene3D" id="3.10.110.10">
    <property type="entry name" value="Ubiquitin Conjugating Enzyme"/>
    <property type="match status" value="1"/>
</dbReference>
<organism evidence="16 17">
    <name type="scientific">Rhipicephalus microplus</name>
    <name type="common">Cattle tick</name>
    <name type="synonym">Boophilus microplus</name>
    <dbReference type="NCBI Taxonomy" id="6941"/>
    <lineage>
        <taxon>Eukaryota</taxon>
        <taxon>Metazoa</taxon>
        <taxon>Ecdysozoa</taxon>
        <taxon>Arthropoda</taxon>
        <taxon>Chelicerata</taxon>
        <taxon>Arachnida</taxon>
        <taxon>Acari</taxon>
        <taxon>Parasitiformes</taxon>
        <taxon>Ixodida</taxon>
        <taxon>Ixodoidea</taxon>
        <taxon>Ixodidae</taxon>
        <taxon>Rhipicephalinae</taxon>
        <taxon>Rhipicephalus</taxon>
        <taxon>Boophilus</taxon>
    </lineage>
</organism>
<evidence type="ECO:0000259" key="15">
    <source>
        <dbReference type="PROSITE" id="PS50127"/>
    </source>
</evidence>
<evidence type="ECO:0000256" key="11">
    <source>
        <dbReference type="ARBA" id="ARBA00039894"/>
    </source>
</evidence>
<keyword evidence="5" id="KW-0808">Transferase</keyword>
<keyword evidence="7" id="KW-0547">Nucleotide-binding</keyword>
<evidence type="ECO:0000256" key="4">
    <source>
        <dbReference type="ARBA" id="ARBA00022490"/>
    </source>
</evidence>
<feature type="domain" description="UBC core" evidence="15">
    <location>
        <begin position="26"/>
        <end position="183"/>
    </location>
</feature>
<keyword evidence="8" id="KW-0833">Ubl conjugation pathway</keyword>
<name>A0A9J6DH57_RHIMP</name>
<evidence type="ECO:0000256" key="5">
    <source>
        <dbReference type="ARBA" id="ARBA00022679"/>
    </source>
</evidence>
<keyword evidence="10" id="KW-0539">Nucleus</keyword>
<dbReference type="VEuPathDB" id="VectorBase:LOC119172109"/>
<dbReference type="InterPro" id="IPR000608">
    <property type="entry name" value="UBC"/>
</dbReference>
<comment type="caution">
    <text evidence="16">The sequence shown here is derived from an EMBL/GenBank/DDBJ whole genome shotgun (WGS) entry which is preliminary data.</text>
</comment>
<evidence type="ECO:0000313" key="16">
    <source>
        <dbReference type="EMBL" id="KAH8021330.1"/>
    </source>
</evidence>
<dbReference type="CDD" id="cd23809">
    <property type="entry name" value="UBCc_UBE2Z"/>
    <property type="match status" value="1"/>
</dbReference>
<dbReference type="Proteomes" id="UP000821866">
    <property type="component" value="Chromosome 7"/>
</dbReference>
<dbReference type="AlphaFoldDB" id="A0A9J6DH57"/>
<keyword evidence="4" id="KW-0963">Cytoplasm</keyword>
<evidence type="ECO:0000256" key="3">
    <source>
        <dbReference type="ARBA" id="ARBA00012486"/>
    </source>
</evidence>
<comment type="subcellular location">
    <subcellularLocation>
        <location evidence="2">Cytoplasm</location>
    </subcellularLocation>
    <subcellularLocation>
        <location evidence="1">Nucleus</location>
    </subcellularLocation>
</comment>
<gene>
    <name evidence="16" type="ORF">HPB51_015320</name>
</gene>
<dbReference type="GO" id="GO:0005524">
    <property type="term" value="F:ATP binding"/>
    <property type="evidence" value="ECO:0007669"/>
    <property type="project" value="UniProtKB-KW"/>
</dbReference>
<dbReference type="EC" id="2.3.2.23" evidence="3"/>
<dbReference type="EMBL" id="JABSTU010000009">
    <property type="protein sequence ID" value="KAH8021330.1"/>
    <property type="molecule type" value="Genomic_DNA"/>
</dbReference>
<dbReference type="GO" id="GO:0005737">
    <property type="term" value="C:cytoplasm"/>
    <property type="evidence" value="ECO:0007669"/>
    <property type="project" value="UniProtKB-SubCell"/>
</dbReference>
<dbReference type="GO" id="GO:0043066">
    <property type="term" value="P:negative regulation of apoptotic process"/>
    <property type="evidence" value="ECO:0007669"/>
    <property type="project" value="TreeGrafter"/>
</dbReference>
<evidence type="ECO:0000256" key="7">
    <source>
        <dbReference type="ARBA" id="ARBA00022741"/>
    </source>
</evidence>
<dbReference type="PANTHER" id="PTHR46116">
    <property type="entry name" value="(E3-INDEPENDENT) E2 UBIQUITIN-CONJUGATING ENZYME"/>
    <property type="match status" value="1"/>
</dbReference>
<evidence type="ECO:0000256" key="14">
    <source>
        <dbReference type="ARBA" id="ARBA00042401"/>
    </source>
</evidence>
<dbReference type="SMART" id="SM00212">
    <property type="entry name" value="UBCc"/>
    <property type="match status" value="1"/>
</dbReference>
<evidence type="ECO:0000256" key="12">
    <source>
        <dbReference type="ARBA" id="ARBA00041798"/>
    </source>
</evidence>